<evidence type="ECO:0000256" key="1">
    <source>
        <dbReference type="SAM" id="Phobius"/>
    </source>
</evidence>
<comment type="caution">
    <text evidence="2">The sequence shown here is derived from an EMBL/GenBank/DDBJ whole genome shotgun (WGS) entry which is preliminary data.</text>
</comment>
<feature type="transmembrane region" description="Helical" evidence="1">
    <location>
        <begin position="54"/>
        <end position="73"/>
    </location>
</feature>
<keyword evidence="1" id="KW-0812">Transmembrane</keyword>
<dbReference type="AlphaFoldDB" id="A0AAD6M384"/>
<sequence length="143" mass="15749">MNKLKKVIVGKITPFLDGYQMIREIRSRVMIPEQKIVQGSNKGKKQIRRVKKRTSLSLSLSLLSLYLSIALSLPPSLPPSLSLSLSLSRSLSLSLSSLPPSLPLSLLKMIKTCCNVDYKHKIFRPHPCEGATAACGPDHINGK</sequence>
<evidence type="ECO:0000313" key="3">
    <source>
        <dbReference type="Proteomes" id="UP001164929"/>
    </source>
</evidence>
<evidence type="ECO:0000313" key="2">
    <source>
        <dbReference type="EMBL" id="KAJ6978138.1"/>
    </source>
</evidence>
<name>A0AAD6M384_9ROSI</name>
<accession>A0AAD6M384</accession>
<keyword evidence="1" id="KW-0472">Membrane</keyword>
<gene>
    <name evidence="2" type="ORF">NC653_029897</name>
</gene>
<reference evidence="2" key="1">
    <citation type="journal article" date="2023" name="Mol. Ecol. Resour.">
        <title>Chromosome-level genome assembly of a triploid poplar Populus alba 'Berolinensis'.</title>
        <authorList>
            <person name="Chen S."/>
            <person name="Yu Y."/>
            <person name="Wang X."/>
            <person name="Wang S."/>
            <person name="Zhang T."/>
            <person name="Zhou Y."/>
            <person name="He R."/>
            <person name="Meng N."/>
            <person name="Wang Y."/>
            <person name="Liu W."/>
            <person name="Liu Z."/>
            <person name="Liu J."/>
            <person name="Guo Q."/>
            <person name="Huang H."/>
            <person name="Sederoff R.R."/>
            <person name="Wang G."/>
            <person name="Qu G."/>
            <person name="Chen S."/>
        </authorList>
    </citation>
    <scope>NUCLEOTIDE SEQUENCE</scope>
    <source>
        <strain evidence="2">SC-2020</strain>
    </source>
</reference>
<proteinExistence type="predicted"/>
<keyword evidence="3" id="KW-1185">Reference proteome</keyword>
<keyword evidence="1" id="KW-1133">Transmembrane helix</keyword>
<organism evidence="2 3">
    <name type="scientific">Populus alba x Populus x berolinensis</name>
    <dbReference type="NCBI Taxonomy" id="444605"/>
    <lineage>
        <taxon>Eukaryota</taxon>
        <taxon>Viridiplantae</taxon>
        <taxon>Streptophyta</taxon>
        <taxon>Embryophyta</taxon>
        <taxon>Tracheophyta</taxon>
        <taxon>Spermatophyta</taxon>
        <taxon>Magnoliopsida</taxon>
        <taxon>eudicotyledons</taxon>
        <taxon>Gunneridae</taxon>
        <taxon>Pentapetalae</taxon>
        <taxon>rosids</taxon>
        <taxon>fabids</taxon>
        <taxon>Malpighiales</taxon>
        <taxon>Salicaceae</taxon>
        <taxon>Saliceae</taxon>
        <taxon>Populus</taxon>
    </lineage>
</organism>
<protein>
    <submittedName>
        <fullName evidence="2">Uncharacterized protein</fullName>
    </submittedName>
</protein>
<dbReference type="EMBL" id="JAQIZT010000012">
    <property type="protein sequence ID" value="KAJ6978138.1"/>
    <property type="molecule type" value="Genomic_DNA"/>
</dbReference>
<dbReference type="Proteomes" id="UP001164929">
    <property type="component" value="Chromosome 12"/>
</dbReference>